<dbReference type="InterPro" id="IPR032466">
    <property type="entry name" value="Metal_Hydrolase"/>
</dbReference>
<dbReference type="Proteomes" id="UP000663801">
    <property type="component" value="Unassembled WGS sequence"/>
</dbReference>
<comment type="subunit">
    <text evidence="6">Heterotrimer of UreA (gamma), UreB (beta) and UreC (alpha) subunits. Three heterotrimers associate to form the active enzyme.</text>
</comment>
<dbReference type="InterPro" id="IPR011059">
    <property type="entry name" value="Metal-dep_hydrolase_composite"/>
</dbReference>
<evidence type="ECO:0000256" key="2">
    <source>
        <dbReference type="ARBA" id="ARBA00022596"/>
    </source>
</evidence>
<feature type="binding site" evidence="6 11">
    <location>
        <position position="223"/>
    </location>
    <ligand>
        <name>substrate</name>
    </ligand>
</feature>
<feature type="binding site" evidence="6 9">
    <location>
        <position position="140"/>
    </location>
    <ligand>
        <name>Ni(2+)</name>
        <dbReference type="ChEBI" id="CHEBI:49786"/>
        <label>1</label>
    </ligand>
</feature>
<evidence type="ECO:0000313" key="16">
    <source>
        <dbReference type="Proteomes" id="UP000663801"/>
    </source>
</evidence>
<gene>
    <name evidence="6" type="primary">ureC</name>
    <name evidence="15" type="ORF">JL107_15280</name>
</gene>
<keyword evidence="3 6" id="KW-0479">Metal-binding</keyword>
<comment type="PTM">
    <text evidence="6">Carboxylation allows a single lysine to coordinate two nickel ions.</text>
</comment>
<proteinExistence type="inferred from homology"/>
<comment type="PTM">
    <text evidence="8">Carbamylation allows a single lysine to coordinate two nickel ions.</text>
</comment>
<dbReference type="PANTHER" id="PTHR43440">
    <property type="entry name" value="UREASE"/>
    <property type="match status" value="1"/>
</dbReference>
<comment type="pathway">
    <text evidence="1 6">Nitrogen metabolism; urea degradation; CO(2) and NH(3) from urea (urease route): step 1/1.</text>
</comment>
<evidence type="ECO:0000256" key="1">
    <source>
        <dbReference type="ARBA" id="ARBA00004897"/>
    </source>
</evidence>
<dbReference type="HAMAP" id="MF_01953">
    <property type="entry name" value="Urease_alpha"/>
    <property type="match status" value="1"/>
</dbReference>
<dbReference type="InterPro" id="IPR005848">
    <property type="entry name" value="Urease_asu"/>
</dbReference>
<dbReference type="GO" id="GO:0043419">
    <property type="term" value="P:urea catabolic process"/>
    <property type="evidence" value="ECO:0007669"/>
    <property type="project" value="UniProtKB-UniRule"/>
</dbReference>
<feature type="binding site" description="via carbamate group" evidence="6 9">
    <location>
        <position position="221"/>
    </location>
    <ligand>
        <name>Ni(2+)</name>
        <dbReference type="ChEBI" id="CHEBI:49786"/>
        <label>1</label>
    </ligand>
</feature>
<dbReference type="GO" id="GO:0009039">
    <property type="term" value="F:urease activity"/>
    <property type="evidence" value="ECO:0007669"/>
    <property type="project" value="UniProtKB-UniRule"/>
</dbReference>
<evidence type="ECO:0000256" key="4">
    <source>
        <dbReference type="ARBA" id="ARBA00022801"/>
    </source>
</evidence>
<feature type="modified residue" description="N6-carboxylysine" evidence="6 8">
    <location>
        <position position="221"/>
    </location>
</feature>
<keyword evidence="6 11" id="KW-0963">Cytoplasm</keyword>
<dbReference type="PANTHER" id="PTHR43440:SF1">
    <property type="entry name" value="UREASE"/>
    <property type="match status" value="1"/>
</dbReference>
<keyword evidence="4 6" id="KW-0378">Hydrolase</keyword>
<comment type="subcellular location">
    <subcellularLocation>
        <location evidence="6 11">Cytoplasm</location>
    </subcellularLocation>
</comment>
<evidence type="ECO:0000256" key="12">
    <source>
        <dbReference type="RuleBase" id="RU000510"/>
    </source>
</evidence>
<dbReference type="PRINTS" id="PR01752">
    <property type="entry name" value="UREASE"/>
</dbReference>
<evidence type="ECO:0000256" key="7">
    <source>
        <dbReference type="NCBIfam" id="TIGR01792"/>
    </source>
</evidence>
<comment type="similarity">
    <text evidence="6 13">Belongs to the metallo-dependent hydrolases superfamily. Urease alpha subunit family.</text>
</comment>
<feature type="active site" description="Proton donor" evidence="6 10">
    <location>
        <position position="324"/>
    </location>
</feature>
<sequence length="568" mass="59286">MMVQISRAEYAALYGPTVGDQVRLGDTDLWIEIEQDLTAGGEEAVFGGGKSIRESMAQGETSRADGALDTVITNAIVLDHWGIVRADVGIRDGRIVALGRSGNPDIADGVHPDLVIGPGTDVISGEGKILTAGGIDTHVHLISPSQIVEALATGLTTLGGGGTGPSEGTKATTVTPGAWHLRQIHRSIDPYPINLLLLGKGNTTSVAGLAEQALAGAGGFKVHEDWGSTPAAVDAALRAADDWGLQVALHSDSLNEAGYVASTIDAIAGRSISAFHVEGAGGGHAPDILTLAGLAHVIPGSTNPTLPHTVNTVDEHLDMLMVCHHLNPAVPEDLAFAESRIRATTIAAEDILHDMGAISLTSSDAQAMGRIGEVIARTWQVAHVMKARRGDIGGGLPADNFRARRYIAKYTINPAIAHGLDDEIGSVEAGKMADLVLWEPKFFGIRPSVVIKGGGLVWGALGDPNASIPTPQPVLMRPALTADVGADLSVSFVAPRALEDGLADRLGLRRKLVGVKPTRDVGKAQMINNDALPRIDIDPETFAIDVDGERVEPAPASVLPLAQLYSMF</sequence>
<comment type="catalytic activity">
    <reaction evidence="5 6 12">
        <text>urea + 2 H2O + H(+) = hydrogencarbonate + 2 NH4(+)</text>
        <dbReference type="Rhea" id="RHEA:20557"/>
        <dbReference type="ChEBI" id="CHEBI:15377"/>
        <dbReference type="ChEBI" id="CHEBI:15378"/>
        <dbReference type="ChEBI" id="CHEBI:16199"/>
        <dbReference type="ChEBI" id="CHEBI:17544"/>
        <dbReference type="ChEBI" id="CHEBI:28938"/>
        <dbReference type="EC" id="3.5.1.5"/>
    </reaction>
</comment>
<feature type="binding site" description="via carbamate group" evidence="6 9">
    <location>
        <position position="221"/>
    </location>
    <ligand>
        <name>Ni(2+)</name>
        <dbReference type="ChEBI" id="CHEBI:49786"/>
        <label>2</label>
    </ligand>
</feature>
<comment type="caution">
    <text evidence="15">The sequence shown here is derived from an EMBL/GenBank/DDBJ whole genome shotgun (WGS) entry which is preliminary data.</text>
</comment>
<dbReference type="EMBL" id="JAERWL010000012">
    <property type="protein sequence ID" value="MBM9477812.1"/>
    <property type="molecule type" value="Genomic_DNA"/>
</dbReference>
<dbReference type="InterPro" id="IPR050112">
    <property type="entry name" value="Urease_alpha_subunit"/>
</dbReference>
<evidence type="ECO:0000256" key="8">
    <source>
        <dbReference type="PIRSR" id="PIRSR611612-50"/>
    </source>
</evidence>
<feature type="binding site" evidence="6 9">
    <location>
        <position position="276"/>
    </location>
    <ligand>
        <name>Ni(2+)</name>
        <dbReference type="ChEBI" id="CHEBI:49786"/>
        <label>2</label>
    </ligand>
</feature>
<feature type="binding site" evidence="6 9">
    <location>
        <position position="138"/>
    </location>
    <ligand>
        <name>Ni(2+)</name>
        <dbReference type="ChEBI" id="CHEBI:49786"/>
        <label>1</label>
    </ligand>
</feature>
<evidence type="ECO:0000313" key="15">
    <source>
        <dbReference type="EMBL" id="MBM9477812.1"/>
    </source>
</evidence>
<dbReference type="SUPFAM" id="SSF51338">
    <property type="entry name" value="Composite domain of metallo-dependent hydrolases"/>
    <property type="match status" value="1"/>
</dbReference>
<dbReference type="InterPro" id="IPR029754">
    <property type="entry name" value="Urease_Ni-bd"/>
</dbReference>
<evidence type="ECO:0000256" key="3">
    <source>
        <dbReference type="ARBA" id="ARBA00022723"/>
    </source>
</evidence>
<dbReference type="NCBIfam" id="TIGR01792">
    <property type="entry name" value="urease_alph"/>
    <property type="match status" value="1"/>
</dbReference>
<evidence type="ECO:0000259" key="14">
    <source>
        <dbReference type="PROSITE" id="PS51368"/>
    </source>
</evidence>
<evidence type="ECO:0000256" key="9">
    <source>
        <dbReference type="PIRSR" id="PIRSR611612-51"/>
    </source>
</evidence>
<dbReference type="Pfam" id="PF00449">
    <property type="entry name" value="Urease_alpha"/>
    <property type="match status" value="1"/>
</dbReference>
<dbReference type="InterPro" id="IPR017951">
    <property type="entry name" value="Urease_asu_c"/>
</dbReference>
<reference evidence="15" key="1">
    <citation type="submission" date="2021-01" db="EMBL/GenBank/DDBJ databases">
        <title>KCTC 19127 draft genome.</title>
        <authorList>
            <person name="An D."/>
        </authorList>
    </citation>
    <scope>NUCLEOTIDE SEQUENCE</scope>
    <source>
        <strain evidence="15">KCTC 19127</strain>
    </source>
</reference>
<keyword evidence="2 6" id="KW-0533">Nickel</keyword>
<dbReference type="AlphaFoldDB" id="A0A939C753"/>
<dbReference type="InterPro" id="IPR017950">
    <property type="entry name" value="Urease_AS"/>
</dbReference>
<evidence type="ECO:0000256" key="10">
    <source>
        <dbReference type="PIRSR" id="PIRSR611612-52"/>
    </source>
</evidence>
<dbReference type="PROSITE" id="PS01120">
    <property type="entry name" value="UREASE_1"/>
    <property type="match status" value="1"/>
</dbReference>
<name>A0A939C753_9ACTN</name>
<accession>A0A939C753</accession>
<evidence type="ECO:0000256" key="6">
    <source>
        <dbReference type="HAMAP-Rule" id="MF_01953"/>
    </source>
</evidence>
<dbReference type="EC" id="3.5.1.5" evidence="6 7"/>
<dbReference type="Gene3D" id="3.20.20.140">
    <property type="entry name" value="Metal-dependent hydrolases"/>
    <property type="match status" value="1"/>
</dbReference>
<keyword evidence="16" id="KW-1185">Reference proteome</keyword>
<evidence type="ECO:0000256" key="11">
    <source>
        <dbReference type="PROSITE-ProRule" id="PRU00700"/>
    </source>
</evidence>
<dbReference type="SUPFAM" id="SSF51556">
    <property type="entry name" value="Metallo-dependent hydrolases"/>
    <property type="match status" value="1"/>
</dbReference>
<organism evidence="15 16">
    <name type="scientific">Nakamurella flavida</name>
    <dbReference type="NCBI Taxonomy" id="363630"/>
    <lineage>
        <taxon>Bacteria</taxon>
        <taxon>Bacillati</taxon>
        <taxon>Actinomycetota</taxon>
        <taxon>Actinomycetes</taxon>
        <taxon>Nakamurellales</taxon>
        <taxon>Nakamurellaceae</taxon>
        <taxon>Nakamurella</taxon>
    </lineage>
</organism>
<feature type="binding site" evidence="6 9">
    <location>
        <position position="364"/>
    </location>
    <ligand>
        <name>Ni(2+)</name>
        <dbReference type="ChEBI" id="CHEBI:49786"/>
        <label>1</label>
    </ligand>
</feature>
<comment type="cofactor">
    <cofactor evidence="6 9 12">
        <name>Ni cation</name>
        <dbReference type="ChEBI" id="CHEBI:25516"/>
    </cofactor>
    <text evidence="6 9 12">Binds 2 nickel ions per subunit.</text>
</comment>
<evidence type="ECO:0000256" key="5">
    <source>
        <dbReference type="ARBA" id="ARBA00047778"/>
    </source>
</evidence>
<feature type="domain" description="Urease" evidence="14">
    <location>
        <begin position="133"/>
        <end position="568"/>
    </location>
</feature>
<dbReference type="GO" id="GO:0005737">
    <property type="term" value="C:cytoplasm"/>
    <property type="evidence" value="ECO:0007669"/>
    <property type="project" value="UniProtKB-SubCell"/>
</dbReference>
<protein>
    <recommendedName>
        <fullName evidence="6 7">Urease subunit alpha</fullName>
        <ecNumber evidence="6 7">3.5.1.5</ecNumber>
    </recommendedName>
    <alternativeName>
        <fullName evidence="6">Urea amidohydrolase subunit alpha</fullName>
    </alternativeName>
</protein>
<dbReference type="GO" id="GO:0016151">
    <property type="term" value="F:nickel cation binding"/>
    <property type="evidence" value="ECO:0007669"/>
    <property type="project" value="UniProtKB-UniRule"/>
</dbReference>
<dbReference type="PROSITE" id="PS51368">
    <property type="entry name" value="UREASE_3"/>
    <property type="match status" value="1"/>
</dbReference>
<feature type="binding site" evidence="6 9">
    <location>
        <position position="250"/>
    </location>
    <ligand>
        <name>Ni(2+)</name>
        <dbReference type="ChEBI" id="CHEBI:49786"/>
        <label>2</label>
    </ligand>
</feature>
<dbReference type="Pfam" id="PF01979">
    <property type="entry name" value="Amidohydro_1"/>
    <property type="match status" value="1"/>
</dbReference>
<evidence type="ECO:0000256" key="13">
    <source>
        <dbReference type="RuleBase" id="RU004158"/>
    </source>
</evidence>
<dbReference type="Gene3D" id="2.30.40.10">
    <property type="entry name" value="Urease, subunit C, domain 1"/>
    <property type="match status" value="1"/>
</dbReference>
<dbReference type="InterPro" id="IPR011612">
    <property type="entry name" value="Urease_alpha_N_dom"/>
</dbReference>
<dbReference type="NCBIfam" id="NF009686">
    <property type="entry name" value="PRK13207.1"/>
    <property type="match status" value="1"/>
</dbReference>
<dbReference type="NCBIfam" id="NF009685">
    <property type="entry name" value="PRK13206.1"/>
    <property type="match status" value="1"/>
</dbReference>
<dbReference type="PROSITE" id="PS00145">
    <property type="entry name" value="UREASE_2"/>
    <property type="match status" value="1"/>
</dbReference>
<dbReference type="InterPro" id="IPR006680">
    <property type="entry name" value="Amidohydro-rel"/>
</dbReference>